<organism evidence="2 3">
    <name type="scientific">Heliocybe sulcata</name>
    <dbReference type="NCBI Taxonomy" id="5364"/>
    <lineage>
        <taxon>Eukaryota</taxon>
        <taxon>Fungi</taxon>
        <taxon>Dikarya</taxon>
        <taxon>Basidiomycota</taxon>
        <taxon>Agaricomycotina</taxon>
        <taxon>Agaricomycetes</taxon>
        <taxon>Gloeophyllales</taxon>
        <taxon>Gloeophyllaceae</taxon>
        <taxon>Heliocybe</taxon>
    </lineage>
</organism>
<dbReference type="Proteomes" id="UP000305948">
    <property type="component" value="Unassembled WGS sequence"/>
</dbReference>
<proteinExistence type="predicted"/>
<evidence type="ECO:0000313" key="2">
    <source>
        <dbReference type="EMBL" id="TFK54352.1"/>
    </source>
</evidence>
<keyword evidence="1" id="KW-1133">Transmembrane helix</keyword>
<gene>
    <name evidence="2" type="ORF">OE88DRAFT_1654988</name>
</gene>
<keyword evidence="1" id="KW-0472">Membrane</keyword>
<reference evidence="2 3" key="1">
    <citation type="journal article" date="2019" name="Nat. Ecol. Evol.">
        <title>Megaphylogeny resolves global patterns of mushroom evolution.</title>
        <authorList>
            <person name="Varga T."/>
            <person name="Krizsan K."/>
            <person name="Foldi C."/>
            <person name="Dima B."/>
            <person name="Sanchez-Garcia M."/>
            <person name="Sanchez-Ramirez S."/>
            <person name="Szollosi G.J."/>
            <person name="Szarkandi J.G."/>
            <person name="Papp V."/>
            <person name="Albert L."/>
            <person name="Andreopoulos W."/>
            <person name="Angelini C."/>
            <person name="Antonin V."/>
            <person name="Barry K.W."/>
            <person name="Bougher N.L."/>
            <person name="Buchanan P."/>
            <person name="Buyck B."/>
            <person name="Bense V."/>
            <person name="Catcheside P."/>
            <person name="Chovatia M."/>
            <person name="Cooper J."/>
            <person name="Damon W."/>
            <person name="Desjardin D."/>
            <person name="Finy P."/>
            <person name="Geml J."/>
            <person name="Haridas S."/>
            <person name="Hughes K."/>
            <person name="Justo A."/>
            <person name="Karasinski D."/>
            <person name="Kautmanova I."/>
            <person name="Kiss B."/>
            <person name="Kocsube S."/>
            <person name="Kotiranta H."/>
            <person name="LaButti K.M."/>
            <person name="Lechner B.E."/>
            <person name="Liimatainen K."/>
            <person name="Lipzen A."/>
            <person name="Lukacs Z."/>
            <person name="Mihaltcheva S."/>
            <person name="Morgado L.N."/>
            <person name="Niskanen T."/>
            <person name="Noordeloos M.E."/>
            <person name="Ohm R.A."/>
            <person name="Ortiz-Santana B."/>
            <person name="Ovrebo C."/>
            <person name="Racz N."/>
            <person name="Riley R."/>
            <person name="Savchenko A."/>
            <person name="Shiryaev A."/>
            <person name="Soop K."/>
            <person name="Spirin V."/>
            <person name="Szebenyi C."/>
            <person name="Tomsovsky M."/>
            <person name="Tulloss R.E."/>
            <person name="Uehling J."/>
            <person name="Grigoriev I.V."/>
            <person name="Vagvolgyi C."/>
            <person name="Papp T."/>
            <person name="Martin F.M."/>
            <person name="Miettinen O."/>
            <person name="Hibbett D.S."/>
            <person name="Nagy L.G."/>
        </authorList>
    </citation>
    <scope>NUCLEOTIDE SEQUENCE [LARGE SCALE GENOMIC DNA]</scope>
    <source>
        <strain evidence="2 3">OMC1185</strain>
    </source>
</reference>
<protein>
    <submittedName>
        <fullName evidence="2">Uncharacterized protein</fullName>
    </submittedName>
</protein>
<dbReference type="EMBL" id="ML213506">
    <property type="protein sequence ID" value="TFK54352.1"/>
    <property type="molecule type" value="Genomic_DNA"/>
</dbReference>
<name>A0A5C3NAP7_9AGAM</name>
<keyword evidence="3" id="KW-1185">Reference proteome</keyword>
<accession>A0A5C3NAP7</accession>
<dbReference type="AlphaFoldDB" id="A0A5C3NAP7"/>
<evidence type="ECO:0000313" key="3">
    <source>
        <dbReference type="Proteomes" id="UP000305948"/>
    </source>
</evidence>
<feature type="transmembrane region" description="Helical" evidence="1">
    <location>
        <begin position="52"/>
        <end position="74"/>
    </location>
</feature>
<sequence>MSPATASVIVMAMHYSLPDSCSESFDMRHRRFVMLCIALGAPRDTSKTMGQWTFHLLIYLSGLLVQVFLALFPLSSRLFPCLQSGLRAA</sequence>
<keyword evidence="1" id="KW-0812">Transmembrane</keyword>
<evidence type="ECO:0000256" key="1">
    <source>
        <dbReference type="SAM" id="Phobius"/>
    </source>
</evidence>